<accession>A0AC61SCY5</accession>
<name>A0AC61SCY5_9EURY</name>
<organism evidence="1 2">
    <name type="scientific">Candidatus Methanomarinus sp</name>
    <dbReference type="NCBI Taxonomy" id="3386244"/>
    <lineage>
        <taxon>Archaea</taxon>
        <taxon>Methanobacteriati</taxon>
        <taxon>Methanobacteriota</taxon>
        <taxon>Stenosarchaea group</taxon>
        <taxon>Methanomicrobia</taxon>
        <taxon>Methanosarcinales</taxon>
        <taxon>ANME-2 cluster</taxon>
        <taxon>Candidatus Methanocomedenaceae</taxon>
        <taxon>Candidatus Methanomarinus</taxon>
    </lineage>
</organism>
<protein>
    <submittedName>
        <fullName evidence="1">Acyltransferase</fullName>
    </submittedName>
</protein>
<keyword evidence="1" id="KW-0012">Acyltransferase</keyword>
<proteinExistence type="predicted"/>
<dbReference type="EMBL" id="QYBA01000012">
    <property type="protein sequence ID" value="TKY92468.1"/>
    <property type="molecule type" value="Genomic_DNA"/>
</dbReference>
<feature type="non-terminal residue" evidence="1">
    <location>
        <position position="197"/>
    </location>
</feature>
<reference evidence="1" key="1">
    <citation type="submission" date="2018-09" db="EMBL/GenBank/DDBJ databases">
        <title>A genomic encyclopedia of anaerobic methanotrophic archaea.</title>
        <authorList>
            <person name="Skennerton C.T."/>
            <person name="Chadwick G.L."/>
            <person name="Laso-Perez R."/>
            <person name="Leu A.O."/>
            <person name="Speth D.R."/>
            <person name="Yu H."/>
            <person name="Morgan-Lang C."/>
            <person name="Hatzenpichler R."/>
            <person name="Goudeau D."/>
            <person name="Malmstrom R."/>
            <person name="Woyke T."/>
            <person name="Hallam S."/>
            <person name="Tyson G.W."/>
            <person name="Wegener G."/>
            <person name="Boetius A."/>
            <person name="Orphan V.J."/>
        </authorList>
    </citation>
    <scope>NUCLEOTIDE SEQUENCE</scope>
    <source>
        <strain evidence="1">CONS3730D10UFb2</strain>
    </source>
</reference>
<gene>
    <name evidence="1" type="ORF">C5S46_00450</name>
</gene>
<keyword evidence="1" id="KW-0808">Transferase</keyword>
<evidence type="ECO:0000313" key="1">
    <source>
        <dbReference type="EMBL" id="TKY92468.1"/>
    </source>
</evidence>
<comment type="caution">
    <text evidence="1">The sequence shown here is derived from an EMBL/GenBank/DDBJ whole genome shotgun (WGS) entry which is preliminary data.</text>
</comment>
<dbReference type="Proteomes" id="UP000315423">
    <property type="component" value="Unassembled WGS sequence"/>
</dbReference>
<evidence type="ECO:0000313" key="2">
    <source>
        <dbReference type="Proteomes" id="UP000315423"/>
    </source>
</evidence>
<sequence>MKDLKIGTNMNILRLLLWVTSDIKDKIVRRYAIYKIQNKFSSVRFEEDVLIKNPERLTVGENVIVQKGTILHCGGMEWSRRKGYIKIGDDSVISPYCIFYGAGGIEIGNRFDCGPNVMIFSSYSDYNVRIIGEKNDAKCFRKVAIGNYVILFAGVIVSVGVTIGDGAVVAAGSVVLSDIPPMEVWGGVPAKLIRPIK</sequence>